<dbReference type="Pfam" id="PF17921">
    <property type="entry name" value="Integrase_H2C2"/>
    <property type="match status" value="1"/>
</dbReference>
<dbReference type="InterPro" id="IPR041588">
    <property type="entry name" value="Integrase_H2C2"/>
</dbReference>
<dbReference type="InterPro" id="IPR052160">
    <property type="entry name" value="Gypsy_RT_Integrase-like"/>
</dbReference>
<dbReference type="GO" id="GO:0003676">
    <property type="term" value="F:nucleic acid binding"/>
    <property type="evidence" value="ECO:0007669"/>
    <property type="project" value="InterPro"/>
</dbReference>
<dbReference type="GO" id="GO:0015074">
    <property type="term" value="P:DNA integration"/>
    <property type="evidence" value="ECO:0007669"/>
    <property type="project" value="InterPro"/>
</dbReference>
<dbReference type="SMR" id="A0A1S3XEI3"/>
<dbReference type="SUPFAM" id="SSF53098">
    <property type="entry name" value="Ribonuclease H-like"/>
    <property type="match status" value="1"/>
</dbReference>
<gene>
    <name evidence="2" type="primary">LOC107764148</name>
</gene>
<proteinExistence type="predicted"/>
<accession>A0A1S3XEI3</accession>
<dbReference type="PROSITE" id="PS50994">
    <property type="entry name" value="INTEGRASE"/>
    <property type="match status" value="1"/>
</dbReference>
<reference evidence="2" key="1">
    <citation type="submission" date="2025-08" db="UniProtKB">
        <authorList>
            <consortium name="RefSeq"/>
        </authorList>
    </citation>
    <scope>IDENTIFICATION</scope>
</reference>
<dbReference type="InterPro" id="IPR001584">
    <property type="entry name" value="Integrase_cat-core"/>
</dbReference>
<dbReference type="PANTHER" id="PTHR47266">
    <property type="entry name" value="ENDONUCLEASE-RELATED"/>
    <property type="match status" value="1"/>
</dbReference>
<dbReference type="Gene3D" id="1.10.340.70">
    <property type="match status" value="1"/>
</dbReference>
<sequence length="333" mass="38333">MQPSAITAGTSLWYADYVNFIVSGVTPSELSPYEEEMEAILHDFHASPYGGHHGGDKTATKLLQSGFYWPKLFKDAHAFVKRSDRFQRMGTISRRHEMSLKGILEVEIFDVWGIDFMGPFPASNGHRYTLAAVDYVLNWVEAVVLPTNDVKVVARFGTLRALIKDGDTHFCNKLLGNNLAKYGVRHKVATSYHPQISGQAEVSNREVKQILEKTVSASRKYWASNLDDALWTYRTAYKTPIRALPYRLVYGKACHLPVEIEHKAYWAIKKLNFDMDLAGEKWTLQLNEHQEFQLHAYEYAKLYKEKIKGWHDKHILHREFEPDQPALLFNSRL</sequence>
<protein>
    <recommendedName>
        <fullName evidence="1">Integrase catalytic domain-containing protein</fullName>
    </recommendedName>
</protein>
<feature type="domain" description="Integrase catalytic" evidence="1">
    <location>
        <begin position="103"/>
        <end position="265"/>
    </location>
</feature>
<evidence type="ECO:0000259" key="1">
    <source>
        <dbReference type="PROSITE" id="PS50994"/>
    </source>
</evidence>
<organism evidence="2">
    <name type="scientific">Nicotiana tabacum</name>
    <name type="common">Common tobacco</name>
    <dbReference type="NCBI Taxonomy" id="4097"/>
    <lineage>
        <taxon>Eukaryota</taxon>
        <taxon>Viridiplantae</taxon>
        <taxon>Streptophyta</taxon>
        <taxon>Embryophyta</taxon>
        <taxon>Tracheophyta</taxon>
        <taxon>Spermatophyta</taxon>
        <taxon>Magnoliopsida</taxon>
        <taxon>eudicotyledons</taxon>
        <taxon>Gunneridae</taxon>
        <taxon>Pentapetalae</taxon>
        <taxon>asterids</taxon>
        <taxon>lamiids</taxon>
        <taxon>Solanales</taxon>
        <taxon>Solanaceae</taxon>
        <taxon>Nicotianoideae</taxon>
        <taxon>Nicotianeae</taxon>
        <taxon>Nicotiana</taxon>
    </lineage>
</organism>
<dbReference type="RefSeq" id="XP_016438174.1">
    <property type="nucleotide sequence ID" value="XM_016582688.1"/>
</dbReference>
<dbReference type="KEGG" id="nta:107764148"/>
<dbReference type="AlphaFoldDB" id="A0A1S3XEI3"/>
<dbReference type="InterPro" id="IPR036397">
    <property type="entry name" value="RNaseH_sf"/>
</dbReference>
<dbReference type="PaxDb" id="4097-A0A1S3XEI3"/>
<evidence type="ECO:0000313" key="2">
    <source>
        <dbReference type="RefSeq" id="XP_016438174.1"/>
    </source>
</evidence>
<dbReference type="InterPro" id="IPR012337">
    <property type="entry name" value="RNaseH-like_sf"/>
</dbReference>
<name>A0A1S3XEI3_TOBAC</name>
<dbReference type="Gene3D" id="3.30.420.10">
    <property type="entry name" value="Ribonuclease H-like superfamily/Ribonuclease H"/>
    <property type="match status" value="1"/>
</dbReference>
<dbReference type="OrthoDB" id="10055717at2759"/>
<dbReference type="STRING" id="4097.A0A1S3XEI3"/>